<dbReference type="WBParaSite" id="GPUH_0002451201-mRNA-1">
    <property type="protein sequence ID" value="GPUH_0002451201-mRNA-1"/>
    <property type="gene ID" value="GPUH_0002451201"/>
</dbReference>
<dbReference type="AlphaFoldDB" id="A0A183EU41"/>
<proteinExistence type="predicted"/>
<dbReference type="Proteomes" id="UP000271098">
    <property type="component" value="Unassembled WGS sequence"/>
</dbReference>
<dbReference type="EMBL" id="UYRT01101271">
    <property type="protein sequence ID" value="VDN42895.1"/>
    <property type="molecule type" value="Genomic_DNA"/>
</dbReference>
<keyword evidence="2" id="KW-1185">Reference proteome</keyword>
<evidence type="ECO:0000313" key="1">
    <source>
        <dbReference type="EMBL" id="VDN42895.1"/>
    </source>
</evidence>
<sequence>MNKKVRKRLKLSESRGVKLPDIRISPPAVFFTFQVSILWLPNILHPIDLKINPALKGGVQQLPTPLQSRLHDSLDITIYWADEQGLFHQLNFFFVISTENLTLL</sequence>
<evidence type="ECO:0000313" key="3">
    <source>
        <dbReference type="WBParaSite" id="GPUH_0002451201-mRNA-1"/>
    </source>
</evidence>
<gene>
    <name evidence="1" type="ORF">GPUH_LOCUS24483</name>
</gene>
<reference evidence="1 2" key="2">
    <citation type="submission" date="2018-11" db="EMBL/GenBank/DDBJ databases">
        <authorList>
            <consortium name="Pathogen Informatics"/>
        </authorList>
    </citation>
    <scope>NUCLEOTIDE SEQUENCE [LARGE SCALE GENOMIC DNA]</scope>
</reference>
<name>A0A183EU41_9BILA</name>
<accession>A0A183EU41</accession>
<organism evidence="3">
    <name type="scientific">Gongylonema pulchrum</name>
    <dbReference type="NCBI Taxonomy" id="637853"/>
    <lineage>
        <taxon>Eukaryota</taxon>
        <taxon>Metazoa</taxon>
        <taxon>Ecdysozoa</taxon>
        <taxon>Nematoda</taxon>
        <taxon>Chromadorea</taxon>
        <taxon>Rhabditida</taxon>
        <taxon>Spirurina</taxon>
        <taxon>Spiruromorpha</taxon>
        <taxon>Spiruroidea</taxon>
        <taxon>Gongylonematidae</taxon>
        <taxon>Gongylonema</taxon>
    </lineage>
</organism>
<evidence type="ECO:0000313" key="2">
    <source>
        <dbReference type="Proteomes" id="UP000271098"/>
    </source>
</evidence>
<reference evidence="3" key="1">
    <citation type="submission" date="2016-06" db="UniProtKB">
        <authorList>
            <consortium name="WormBaseParasite"/>
        </authorList>
    </citation>
    <scope>IDENTIFICATION</scope>
</reference>
<protein>
    <submittedName>
        <fullName evidence="1 3">Uncharacterized protein</fullName>
    </submittedName>
</protein>